<proteinExistence type="predicted"/>
<name>A0A3S0K0B6_9GAMM</name>
<gene>
    <name evidence="1" type="ORF">EKG39_10965</name>
</gene>
<evidence type="ECO:0000313" key="2">
    <source>
        <dbReference type="Proteomes" id="UP000282060"/>
    </source>
</evidence>
<reference evidence="1 2" key="1">
    <citation type="submission" date="2018-12" db="EMBL/GenBank/DDBJ databases">
        <authorList>
            <person name="Yu L."/>
        </authorList>
    </citation>
    <scope>NUCLEOTIDE SEQUENCE [LARGE SCALE GENOMIC DNA]</scope>
    <source>
        <strain evidence="1 2">HAW-EB5</strain>
    </source>
</reference>
<keyword evidence="2" id="KW-1185">Reference proteome</keyword>
<organism evidence="1 2">
    <name type="scientific">Shewanella atlantica</name>
    <dbReference type="NCBI Taxonomy" id="271099"/>
    <lineage>
        <taxon>Bacteria</taxon>
        <taxon>Pseudomonadati</taxon>
        <taxon>Pseudomonadota</taxon>
        <taxon>Gammaproteobacteria</taxon>
        <taxon>Alteromonadales</taxon>
        <taxon>Shewanellaceae</taxon>
        <taxon>Shewanella</taxon>
    </lineage>
</organism>
<accession>A0A3S0K0B6</accession>
<dbReference type="EMBL" id="RXNV01000003">
    <property type="protein sequence ID" value="RTR32874.1"/>
    <property type="molecule type" value="Genomic_DNA"/>
</dbReference>
<comment type="caution">
    <text evidence="1">The sequence shown here is derived from an EMBL/GenBank/DDBJ whole genome shotgun (WGS) entry which is preliminary data.</text>
</comment>
<protein>
    <submittedName>
        <fullName evidence="1">Uncharacterized protein</fullName>
    </submittedName>
</protein>
<dbReference type="Proteomes" id="UP000282060">
    <property type="component" value="Unassembled WGS sequence"/>
</dbReference>
<dbReference type="RefSeq" id="WP_126505777.1">
    <property type="nucleotide sequence ID" value="NZ_RXNV01000003.1"/>
</dbReference>
<dbReference type="AlphaFoldDB" id="A0A3S0K0B6"/>
<evidence type="ECO:0000313" key="1">
    <source>
        <dbReference type="EMBL" id="RTR32874.1"/>
    </source>
</evidence>
<sequence length="78" mass="8937">MHRRVSPLHQLLIVAVSGAHSVGENFSKKKKQKKIDEAVKSLYACPNLSKFRIYAEVGILTINKTIIFQWLGSLWRSR</sequence>